<dbReference type="SUPFAM" id="SSF56645">
    <property type="entry name" value="Acyl-CoA dehydrogenase NM domain-like"/>
    <property type="match status" value="1"/>
</dbReference>
<dbReference type="InterPro" id="IPR013107">
    <property type="entry name" value="Acyl-CoA_DH_C"/>
</dbReference>
<dbReference type="Gene3D" id="1.10.540.10">
    <property type="entry name" value="Acyl-CoA dehydrogenase/oxidase, N-terminal domain"/>
    <property type="match status" value="1"/>
</dbReference>
<dbReference type="InterPro" id="IPR009100">
    <property type="entry name" value="AcylCoA_DH/oxidase_NM_dom_sf"/>
</dbReference>
<dbReference type="Gene3D" id="2.40.110.10">
    <property type="entry name" value="Butyryl-CoA Dehydrogenase, subunit A, domain 2"/>
    <property type="match status" value="1"/>
</dbReference>
<evidence type="ECO:0000259" key="2">
    <source>
        <dbReference type="Pfam" id="PF02771"/>
    </source>
</evidence>
<evidence type="ECO:0000256" key="1">
    <source>
        <dbReference type="ARBA" id="ARBA00023002"/>
    </source>
</evidence>
<keyword evidence="5" id="KW-1185">Reference proteome</keyword>
<name>A0A3M8W7R3_9ACTN</name>
<accession>A0A3M8W7R3</accession>
<dbReference type="Pfam" id="PF08028">
    <property type="entry name" value="Acyl-CoA_dh_2"/>
    <property type="match status" value="1"/>
</dbReference>
<feature type="domain" description="Acyl-CoA dehydrogenase C-terminal" evidence="3">
    <location>
        <begin position="242"/>
        <end position="376"/>
    </location>
</feature>
<sequence>MSTTLSPPATHEQWLATAREVAADLARDAVERDRANRPPHDEAARLRDAGLLTLLIPAERGGGGADWRTAYAVIREIAAGDGSIGQLLGYHYLLSWNVRFFGGAAHTERVERAAAEGRWLWGGAFNPRDPDVVLAPTGPSGTGFRLDGRKTFATGARVADRLVVGATRADTGEPLVVFVDPDHPGVVRNDDWDNFGQRLSASGSVEFHAVPVAADDVLGSLSQDDGVLSPFATLVTPAIQLVFVHFYLGIAEGALAAAAEYTRTTTRPWPLSGVASATQDPYVLATYGELAVSARATRALADEAVEAVQRGLDRGHDLTGEERGEIAVTVATAKVAATRAALDITARILEVTGARATASAYGFDLFWRNARTHTLHDPVAYKLREVGDHFLNGAHPPFTLYT</sequence>
<feature type="domain" description="Acyl-CoA dehydrogenase/oxidase N-terminal" evidence="2">
    <location>
        <begin position="10"/>
        <end position="116"/>
    </location>
</feature>
<evidence type="ECO:0000313" key="5">
    <source>
        <dbReference type="Proteomes" id="UP000275401"/>
    </source>
</evidence>
<dbReference type="EMBL" id="RIBZ01000230">
    <property type="protein sequence ID" value="RNG24515.1"/>
    <property type="molecule type" value="Genomic_DNA"/>
</dbReference>
<dbReference type="Gene3D" id="1.20.140.10">
    <property type="entry name" value="Butyryl-CoA Dehydrogenase, subunit A, domain 3"/>
    <property type="match status" value="1"/>
</dbReference>
<dbReference type="PANTHER" id="PTHR43884">
    <property type="entry name" value="ACYL-COA DEHYDROGENASE"/>
    <property type="match status" value="1"/>
</dbReference>
<dbReference type="SUPFAM" id="SSF47203">
    <property type="entry name" value="Acyl-CoA dehydrogenase C-terminal domain-like"/>
    <property type="match status" value="1"/>
</dbReference>
<organism evidence="4 5">
    <name type="scientific">Streptomyces botrytidirepellens</name>
    <dbReference type="NCBI Taxonomy" id="2486417"/>
    <lineage>
        <taxon>Bacteria</taxon>
        <taxon>Bacillati</taxon>
        <taxon>Actinomycetota</taxon>
        <taxon>Actinomycetes</taxon>
        <taxon>Kitasatosporales</taxon>
        <taxon>Streptomycetaceae</taxon>
        <taxon>Streptomyces</taxon>
    </lineage>
</organism>
<dbReference type="InterPro" id="IPR037069">
    <property type="entry name" value="AcylCoA_DH/ox_N_sf"/>
</dbReference>
<dbReference type="InterPro" id="IPR013786">
    <property type="entry name" value="AcylCoA_DH/ox_N"/>
</dbReference>
<dbReference type="PANTHER" id="PTHR43884:SF12">
    <property type="entry name" value="ISOVALERYL-COA DEHYDROGENASE, MITOCHONDRIAL-RELATED"/>
    <property type="match status" value="1"/>
</dbReference>
<proteinExistence type="predicted"/>
<protein>
    <submittedName>
        <fullName evidence="4">Acyl-CoA dehydrogenase</fullName>
    </submittedName>
</protein>
<evidence type="ECO:0000313" key="4">
    <source>
        <dbReference type="EMBL" id="RNG24515.1"/>
    </source>
</evidence>
<gene>
    <name evidence="4" type="ORF">EEJ42_17475</name>
</gene>
<keyword evidence="1" id="KW-0560">Oxidoreductase</keyword>
<dbReference type="PIRSF" id="PIRSF016578">
    <property type="entry name" value="HsaA"/>
    <property type="match status" value="1"/>
</dbReference>
<dbReference type="InterPro" id="IPR046373">
    <property type="entry name" value="Acyl-CoA_Oxase/DH_mid-dom_sf"/>
</dbReference>
<dbReference type="RefSeq" id="WP_123100847.1">
    <property type="nucleotide sequence ID" value="NZ_RIBZ01000230.1"/>
</dbReference>
<comment type="caution">
    <text evidence="4">The sequence shown here is derived from an EMBL/GenBank/DDBJ whole genome shotgun (WGS) entry which is preliminary data.</text>
</comment>
<dbReference type="InterPro" id="IPR036250">
    <property type="entry name" value="AcylCo_DH-like_C"/>
</dbReference>
<evidence type="ECO:0000259" key="3">
    <source>
        <dbReference type="Pfam" id="PF08028"/>
    </source>
</evidence>
<dbReference type="GO" id="GO:0008470">
    <property type="term" value="F:3-methylbutanoyl-CoA dehydrogenase activity"/>
    <property type="evidence" value="ECO:0007669"/>
    <property type="project" value="TreeGrafter"/>
</dbReference>
<dbReference type="Pfam" id="PF02771">
    <property type="entry name" value="Acyl-CoA_dh_N"/>
    <property type="match status" value="1"/>
</dbReference>
<dbReference type="GO" id="GO:0006552">
    <property type="term" value="P:L-leucine catabolic process"/>
    <property type="evidence" value="ECO:0007669"/>
    <property type="project" value="TreeGrafter"/>
</dbReference>
<dbReference type="GO" id="GO:0050660">
    <property type="term" value="F:flavin adenine dinucleotide binding"/>
    <property type="evidence" value="ECO:0007669"/>
    <property type="project" value="InterPro"/>
</dbReference>
<dbReference type="AlphaFoldDB" id="A0A3M8W7R3"/>
<dbReference type="Proteomes" id="UP000275401">
    <property type="component" value="Unassembled WGS sequence"/>
</dbReference>
<reference evidence="4 5" key="1">
    <citation type="submission" date="2018-11" db="EMBL/GenBank/DDBJ databases">
        <title>The Potential of Streptomyces as Biocontrol Agents against the Tomato grey mould, Botrytis cinerea (Gray mold) Frontiers in Microbiology.</title>
        <authorList>
            <person name="Li D."/>
        </authorList>
    </citation>
    <scope>NUCLEOTIDE SEQUENCE [LARGE SCALE GENOMIC DNA]</scope>
    <source>
        <strain evidence="4 5">NEAU-LD23</strain>
    </source>
</reference>